<proteinExistence type="predicted"/>
<dbReference type="RefSeq" id="WP_013930288.1">
    <property type="nucleotide sequence ID" value="NC_015703.1"/>
</dbReference>
<keyword evidence="3" id="KW-1185">Reference proteome</keyword>
<evidence type="ECO:0000313" key="3">
    <source>
        <dbReference type="Proteomes" id="UP000000493"/>
    </source>
</evidence>
<evidence type="ECO:0000313" key="2">
    <source>
        <dbReference type="EMBL" id="AEI50999.1"/>
    </source>
</evidence>
<evidence type="ECO:0008006" key="4">
    <source>
        <dbReference type="Google" id="ProtNLM"/>
    </source>
</evidence>
<gene>
    <name evidence="2" type="ordered locus">Runsl_4680</name>
</gene>
<organism evidence="2 3">
    <name type="scientific">Runella slithyformis (strain ATCC 29530 / DSM 19594 / LMG 11500 / NCIMB 11436 / LSU 4)</name>
    <dbReference type="NCBI Taxonomy" id="761193"/>
    <lineage>
        <taxon>Bacteria</taxon>
        <taxon>Pseudomonadati</taxon>
        <taxon>Bacteroidota</taxon>
        <taxon>Cytophagia</taxon>
        <taxon>Cytophagales</taxon>
        <taxon>Spirosomataceae</taxon>
        <taxon>Runella</taxon>
    </lineage>
</organism>
<dbReference type="KEGG" id="rsi:Runsl_4680"/>
<name>A0A7U4E885_RUNSL</name>
<dbReference type="EMBL" id="CP002859">
    <property type="protein sequence ID" value="AEI50999.1"/>
    <property type="molecule type" value="Genomic_DNA"/>
</dbReference>
<feature type="signal peptide" evidence="1">
    <location>
        <begin position="1"/>
        <end position="24"/>
    </location>
</feature>
<dbReference type="Proteomes" id="UP000000493">
    <property type="component" value="Chromosome"/>
</dbReference>
<dbReference type="Gene3D" id="2.40.160.170">
    <property type="match status" value="1"/>
</dbReference>
<reference evidence="2 3" key="2">
    <citation type="journal article" date="2012" name="Stand. Genomic Sci.">
        <title>Complete genome sequence of the aquatic bacterium Runella slithyformis type strain (LSU 4(T)).</title>
        <authorList>
            <person name="Copeland A."/>
            <person name="Zhang X."/>
            <person name="Misra M."/>
            <person name="Lapidus A."/>
            <person name="Nolan M."/>
            <person name="Lucas S."/>
            <person name="Deshpande S."/>
            <person name="Cheng J.F."/>
            <person name="Tapia R."/>
            <person name="Goodwin L.A."/>
            <person name="Pitluck S."/>
            <person name="Liolios K."/>
            <person name="Pagani I."/>
            <person name="Ivanova N."/>
            <person name="Mikhailova N."/>
            <person name="Pati A."/>
            <person name="Chen A."/>
            <person name="Palaniappan K."/>
            <person name="Land M."/>
            <person name="Hauser L."/>
            <person name="Pan C."/>
            <person name="Jeffries C.D."/>
            <person name="Detter J.C."/>
            <person name="Brambilla E.M."/>
            <person name="Rohde M."/>
            <person name="Djao O.D."/>
            <person name="Goker M."/>
            <person name="Sikorski J."/>
            <person name="Tindall B.J."/>
            <person name="Woyke T."/>
            <person name="Bristow J."/>
            <person name="Eisen J.A."/>
            <person name="Markowitz V."/>
            <person name="Hugenholtz P."/>
            <person name="Kyrpides N.C."/>
            <person name="Klenk H.P."/>
            <person name="Mavromatis K."/>
        </authorList>
    </citation>
    <scope>NUCLEOTIDE SEQUENCE [LARGE SCALE GENOMIC DNA]</scope>
    <source>
        <strain evidence="3">ATCC 29530 / DSM 19594 / LMG 11500 / NCIMB 11436 / LSU 4</strain>
    </source>
</reference>
<accession>A0A7U4E885</accession>
<protein>
    <recommendedName>
        <fullName evidence="4">Outer membrane protein beta-barrel domain-containing protein</fullName>
    </recommendedName>
</protein>
<sequence>MKSALLVILFALPLAGRSQSSASAEVAGQGNAPRKVSVYRPGVAVMVHGGTAGLGGGVAVALHRRLNLRVGVNAFSYQTRILSGKDTEDLQIGFDVKASLKSANLLLDLYPFKNLGLHLTGGLYYNLNEMTFFGKPTKDVKFNDVVFTVDEVGTLDGKASFNKTAPYVGLGWGQPFLKNRFKVSFDAGFFYMQSPKISFRTTNMLEPSSDQGAVIEQNLAPVKYYPIVNIGLSYNLGKFW</sequence>
<reference evidence="3" key="1">
    <citation type="submission" date="2011-06" db="EMBL/GenBank/DDBJ databases">
        <title>The complete genome of chromosome of Runella slithyformis DSM 19594.</title>
        <authorList>
            <consortium name="US DOE Joint Genome Institute (JGI-PGF)"/>
            <person name="Lucas S."/>
            <person name="Han J."/>
            <person name="Lapidus A."/>
            <person name="Bruce D."/>
            <person name="Goodwin L."/>
            <person name="Pitluck S."/>
            <person name="Peters L."/>
            <person name="Kyrpides N."/>
            <person name="Mavromatis K."/>
            <person name="Ivanova N."/>
            <person name="Ovchinnikova G."/>
            <person name="Zhang X."/>
            <person name="Misra M."/>
            <person name="Detter J.C."/>
            <person name="Tapia R."/>
            <person name="Han C."/>
            <person name="Land M."/>
            <person name="Hauser L."/>
            <person name="Markowitz V."/>
            <person name="Cheng J.-F."/>
            <person name="Hugenholtz P."/>
            <person name="Woyke T."/>
            <person name="Wu D."/>
            <person name="Tindall B."/>
            <person name="Faehrich R."/>
            <person name="Brambilla E."/>
            <person name="Klenk H.-P."/>
            <person name="Eisen J.A."/>
        </authorList>
    </citation>
    <scope>NUCLEOTIDE SEQUENCE [LARGE SCALE GENOMIC DNA]</scope>
    <source>
        <strain evidence="3">ATCC 29530 / DSM 19594 / LMG 11500 / NCIMB 11436 / LSU 4</strain>
    </source>
</reference>
<dbReference type="AlphaFoldDB" id="A0A7U4E885"/>
<feature type="chain" id="PRO_5031144585" description="Outer membrane protein beta-barrel domain-containing protein" evidence="1">
    <location>
        <begin position="25"/>
        <end position="240"/>
    </location>
</feature>
<evidence type="ECO:0000256" key="1">
    <source>
        <dbReference type="SAM" id="SignalP"/>
    </source>
</evidence>
<keyword evidence="1" id="KW-0732">Signal</keyword>